<dbReference type="RefSeq" id="WP_380080285.1">
    <property type="nucleotide sequence ID" value="NZ_JBHSGO010000216.1"/>
</dbReference>
<sequence>MDKVSYALGLSIASNFKATGIEKLDMDSFQDAMKAAMDGKEPKMTSQEASGVLNEFFGKLQEKLQKQQAEMAAQNEVLGKNYLRENAQKEGVTTTASGLQYEILKKGDGAKPTLKDTVKCHYHGMLIDGTVFDSSVMRGEPAQFPLQGVIPGWTEVLQLMPIGSKWKVTIPSNLAYGERGAGRDIAPNSTLIFEIELLDILK</sequence>
<feature type="domain" description="PPIase FKBP-type" evidence="7">
    <location>
        <begin position="115"/>
        <end position="201"/>
    </location>
</feature>
<evidence type="ECO:0000256" key="2">
    <source>
        <dbReference type="ARBA" id="ARBA00006577"/>
    </source>
</evidence>
<evidence type="ECO:0000313" key="9">
    <source>
        <dbReference type="Proteomes" id="UP001596020"/>
    </source>
</evidence>
<gene>
    <name evidence="8" type="ORF">ACFO3G_09540</name>
</gene>
<dbReference type="GO" id="GO:0016853">
    <property type="term" value="F:isomerase activity"/>
    <property type="evidence" value="ECO:0007669"/>
    <property type="project" value="UniProtKB-KW"/>
</dbReference>
<evidence type="ECO:0000313" key="8">
    <source>
        <dbReference type="EMBL" id="MFC4666834.1"/>
    </source>
</evidence>
<dbReference type="PANTHER" id="PTHR43811">
    <property type="entry name" value="FKBP-TYPE PEPTIDYL-PROLYL CIS-TRANS ISOMERASE FKPA"/>
    <property type="match status" value="1"/>
</dbReference>
<protein>
    <recommendedName>
        <fullName evidence="6">Peptidyl-prolyl cis-trans isomerase</fullName>
        <ecNumber evidence="6">5.2.1.8</ecNumber>
    </recommendedName>
</protein>
<dbReference type="InterPro" id="IPR036944">
    <property type="entry name" value="PPIase_FKBP_N_sf"/>
</dbReference>
<dbReference type="EMBL" id="JBHSGO010000216">
    <property type="protein sequence ID" value="MFC4666834.1"/>
    <property type="molecule type" value="Genomic_DNA"/>
</dbReference>
<dbReference type="NCBIfam" id="NF008602">
    <property type="entry name" value="PRK11570.1"/>
    <property type="match status" value="1"/>
</dbReference>
<dbReference type="InterPro" id="IPR000774">
    <property type="entry name" value="PPIase_FKBP_N"/>
</dbReference>
<accession>A0ABV9KAB4</accession>
<evidence type="ECO:0000256" key="6">
    <source>
        <dbReference type="RuleBase" id="RU003915"/>
    </source>
</evidence>
<dbReference type="PROSITE" id="PS50059">
    <property type="entry name" value="FKBP_PPIASE"/>
    <property type="match status" value="1"/>
</dbReference>
<keyword evidence="3 5" id="KW-0697">Rotamase</keyword>
<evidence type="ECO:0000259" key="7">
    <source>
        <dbReference type="PROSITE" id="PS50059"/>
    </source>
</evidence>
<comment type="similarity">
    <text evidence="2 6">Belongs to the FKBP-type PPIase family.</text>
</comment>
<proteinExistence type="inferred from homology"/>
<dbReference type="SUPFAM" id="SSF54534">
    <property type="entry name" value="FKBP-like"/>
    <property type="match status" value="1"/>
</dbReference>
<keyword evidence="4 5" id="KW-0413">Isomerase</keyword>
<dbReference type="Gene3D" id="3.10.50.40">
    <property type="match status" value="1"/>
</dbReference>
<reference evidence="9" key="1">
    <citation type="journal article" date="2019" name="Int. J. Syst. Evol. Microbiol.">
        <title>The Global Catalogue of Microorganisms (GCM) 10K type strain sequencing project: providing services to taxonomists for standard genome sequencing and annotation.</title>
        <authorList>
            <consortium name="The Broad Institute Genomics Platform"/>
            <consortium name="The Broad Institute Genome Sequencing Center for Infectious Disease"/>
            <person name="Wu L."/>
            <person name="Ma J."/>
        </authorList>
    </citation>
    <scope>NUCLEOTIDE SEQUENCE [LARGE SCALE GENOMIC DNA]</scope>
    <source>
        <strain evidence="9">CGMCC 4.7357</strain>
    </source>
</reference>
<evidence type="ECO:0000256" key="4">
    <source>
        <dbReference type="ARBA" id="ARBA00023235"/>
    </source>
</evidence>
<name>A0ABV9KAB4_9PORP</name>
<organism evidence="8 9">
    <name type="scientific">Falsiporphyromonas endometrii</name>
    <dbReference type="NCBI Taxonomy" id="1387297"/>
    <lineage>
        <taxon>Bacteria</taxon>
        <taxon>Pseudomonadati</taxon>
        <taxon>Bacteroidota</taxon>
        <taxon>Bacteroidia</taxon>
        <taxon>Bacteroidales</taxon>
        <taxon>Porphyromonadaceae</taxon>
        <taxon>Falsiporphyromonas</taxon>
    </lineage>
</organism>
<evidence type="ECO:0000256" key="3">
    <source>
        <dbReference type="ARBA" id="ARBA00023110"/>
    </source>
</evidence>
<dbReference type="Pfam" id="PF01346">
    <property type="entry name" value="FKBP_N"/>
    <property type="match status" value="1"/>
</dbReference>
<evidence type="ECO:0000256" key="1">
    <source>
        <dbReference type="ARBA" id="ARBA00000971"/>
    </source>
</evidence>
<dbReference type="PANTHER" id="PTHR43811:SF23">
    <property type="entry name" value="FKBP-TYPE 22 KDA PEPTIDYL-PROLYL CIS-TRANS ISOMERASE"/>
    <property type="match status" value="1"/>
</dbReference>
<dbReference type="Pfam" id="PF00254">
    <property type="entry name" value="FKBP_C"/>
    <property type="match status" value="1"/>
</dbReference>
<dbReference type="EC" id="5.2.1.8" evidence="6"/>
<dbReference type="Gene3D" id="1.10.287.460">
    <property type="entry name" value="Peptidyl-prolyl cis-trans isomerase, FKBP-type, N-terminal domain"/>
    <property type="match status" value="1"/>
</dbReference>
<comment type="catalytic activity">
    <reaction evidence="1 5 6">
        <text>[protein]-peptidylproline (omega=180) = [protein]-peptidylproline (omega=0)</text>
        <dbReference type="Rhea" id="RHEA:16237"/>
        <dbReference type="Rhea" id="RHEA-COMP:10747"/>
        <dbReference type="Rhea" id="RHEA-COMP:10748"/>
        <dbReference type="ChEBI" id="CHEBI:83833"/>
        <dbReference type="ChEBI" id="CHEBI:83834"/>
        <dbReference type="EC" id="5.2.1.8"/>
    </reaction>
</comment>
<dbReference type="Proteomes" id="UP001596020">
    <property type="component" value="Unassembled WGS sequence"/>
</dbReference>
<dbReference type="InterPro" id="IPR046357">
    <property type="entry name" value="PPIase_dom_sf"/>
</dbReference>
<dbReference type="InterPro" id="IPR001179">
    <property type="entry name" value="PPIase_FKBP_dom"/>
</dbReference>
<keyword evidence="9" id="KW-1185">Reference proteome</keyword>
<comment type="caution">
    <text evidence="8">The sequence shown here is derived from an EMBL/GenBank/DDBJ whole genome shotgun (WGS) entry which is preliminary data.</text>
</comment>
<evidence type="ECO:0000256" key="5">
    <source>
        <dbReference type="PROSITE-ProRule" id="PRU00277"/>
    </source>
</evidence>